<name>A0A9P7K7F4_9AGAR</name>
<keyword evidence="1" id="KW-0732">Signal</keyword>
<reference evidence="2" key="1">
    <citation type="submission" date="2020-07" db="EMBL/GenBank/DDBJ databases">
        <authorList>
            <person name="Nieuwenhuis M."/>
            <person name="Van De Peppel L.J.J."/>
        </authorList>
    </citation>
    <scope>NUCLEOTIDE SEQUENCE</scope>
    <source>
        <strain evidence="2">AP01</strain>
        <tissue evidence="2">Mycelium</tissue>
    </source>
</reference>
<gene>
    <name evidence="2" type="ORF">DXG03_002282</name>
</gene>
<sequence>MKFTQPIFLAAIVFAAASAALPVRDNFEINAREHTVGAIAARALVGGAPFAERSFLSQGLKFGKSLFVHKHELDAATHHSRAFSDEDVHLYQRSVDEQLYDRSYTEADADLHARGVDDGIVQRNRIKDFLKKIAKGIKKGFQKLGGIVKSAVGLRRDGSFDIDTRENSEELYSRSEELVVRFDEDAELHARGVDDGIVQRNKFKDFFKKIGKGFQKLGGIAKSVVGLRRDGSFDIDTRENSEELYSRSEELVVRFDEDDILSRSDEDELFSRSEELFSRDLELEY</sequence>
<feature type="signal peptide" evidence="1">
    <location>
        <begin position="1"/>
        <end position="19"/>
    </location>
</feature>
<keyword evidence="3" id="KW-1185">Reference proteome</keyword>
<dbReference type="EMBL" id="JABCKV010001622">
    <property type="protein sequence ID" value="KAG5639943.1"/>
    <property type="molecule type" value="Genomic_DNA"/>
</dbReference>
<organism evidence="2 3">
    <name type="scientific">Asterophora parasitica</name>
    <dbReference type="NCBI Taxonomy" id="117018"/>
    <lineage>
        <taxon>Eukaryota</taxon>
        <taxon>Fungi</taxon>
        <taxon>Dikarya</taxon>
        <taxon>Basidiomycota</taxon>
        <taxon>Agaricomycotina</taxon>
        <taxon>Agaricomycetes</taxon>
        <taxon>Agaricomycetidae</taxon>
        <taxon>Agaricales</taxon>
        <taxon>Tricholomatineae</taxon>
        <taxon>Lyophyllaceae</taxon>
        <taxon>Asterophora</taxon>
    </lineage>
</organism>
<comment type="caution">
    <text evidence="2">The sequence shown here is derived from an EMBL/GenBank/DDBJ whole genome shotgun (WGS) entry which is preliminary data.</text>
</comment>
<protein>
    <submittedName>
        <fullName evidence="2">Uncharacterized protein</fullName>
    </submittedName>
</protein>
<dbReference type="AlphaFoldDB" id="A0A9P7K7F4"/>
<accession>A0A9P7K7F4</accession>
<evidence type="ECO:0000313" key="2">
    <source>
        <dbReference type="EMBL" id="KAG5639943.1"/>
    </source>
</evidence>
<evidence type="ECO:0000256" key="1">
    <source>
        <dbReference type="SAM" id="SignalP"/>
    </source>
</evidence>
<proteinExistence type="predicted"/>
<evidence type="ECO:0000313" key="3">
    <source>
        <dbReference type="Proteomes" id="UP000775547"/>
    </source>
</evidence>
<reference evidence="2" key="2">
    <citation type="submission" date="2021-10" db="EMBL/GenBank/DDBJ databases">
        <title>Phylogenomics reveals ancestral predisposition of the termite-cultivated fungus Termitomyces towards a domesticated lifestyle.</title>
        <authorList>
            <person name="Auxier B."/>
            <person name="Grum-Grzhimaylo A."/>
            <person name="Cardenas M.E."/>
            <person name="Lodge J.D."/>
            <person name="Laessoe T."/>
            <person name="Pedersen O."/>
            <person name="Smith M.E."/>
            <person name="Kuyper T.W."/>
            <person name="Franco-Molano E.A."/>
            <person name="Baroni T.J."/>
            <person name="Aanen D.K."/>
        </authorList>
    </citation>
    <scope>NUCLEOTIDE SEQUENCE</scope>
    <source>
        <strain evidence="2">AP01</strain>
        <tissue evidence="2">Mycelium</tissue>
    </source>
</reference>
<dbReference type="Proteomes" id="UP000775547">
    <property type="component" value="Unassembled WGS sequence"/>
</dbReference>
<feature type="chain" id="PRO_5040207364" evidence="1">
    <location>
        <begin position="20"/>
        <end position="285"/>
    </location>
</feature>